<proteinExistence type="predicted"/>
<comment type="caution">
    <text evidence="3">The sequence shown here is derived from an EMBL/GenBank/DDBJ whole genome shotgun (WGS) entry which is preliminary data.</text>
</comment>
<sequence>MLVTSLPRSLDPLPDESLSGYVLRLSHRLTLPPGWLMRHTWIGSLNAHGLLASNSALAIALPKDVTTRVALTTRLHPDEVAALTLACWNGRYPPITRALESKAGGRRRAGDWLFRSAARFCPECLAGDGSLIQQQHGGPWKKTWRLPVVFACLEHRRYLRHWCPGCHQAPDASTGSRLVARVGDAGLHPAQCRNSPQPTEGRKRADPACGTRLDQPIVADPTPLSQDILSLQARILRHLSPDIPQREASEYFTDLQLVAALIVMTWPEALHLIPHSAGMITDRYLRHLAA</sequence>
<organism evidence="3 4">
    <name type="scientific">Streptomyces olivaceiscleroticus</name>
    <dbReference type="NCBI Taxonomy" id="68245"/>
    <lineage>
        <taxon>Bacteria</taxon>
        <taxon>Bacillati</taxon>
        <taxon>Actinomycetota</taxon>
        <taxon>Actinomycetes</taxon>
        <taxon>Kitasatosporales</taxon>
        <taxon>Streptomycetaceae</taxon>
        <taxon>Streptomyces</taxon>
    </lineage>
</organism>
<gene>
    <name evidence="3" type="ORF">GCM10010361_42690</name>
</gene>
<feature type="domain" description="TniQ" evidence="2">
    <location>
        <begin position="7"/>
        <end position="159"/>
    </location>
</feature>
<dbReference type="InterPro" id="IPR009492">
    <property type="entry name" value="TniQ"/>
</dbReference>
<protein>
    <recommendedName>
        <fullName evidence="2">TniQ domain-containing protein</fullName>
    </recommendedName>
</protein>
<reference evidence="3 4" key="1">
    <citation type="journal article" date="2019" name="Int. J. Syst. Evol. Microbiol.">
        <title>The Global Catalogue of Microorganisms (GCM) 10K type strain sequencing project: providing services to taxonomists for standard genome sequencing and annotation.</title>
        <authorList>
            <consortium name="The Broad Institute Genomics Platform"/>
            <consortium name="The Broad Institute Genome Sequencing Center for Infectious Disease"/>
            <person name="Wu L."/>
            <person name="Ma J."/>
        </authorList>
    </citation>
    <scope>NUCLEOTIDE SEQUENCE [LARGE SCALE GENOMIC DNA]</scope>
    <source>
        <strain evidence="3 4">JCM 4805</strain>
    </source>
</reference>
<evidence type="ECO:0000256" key="1">
    <source>
        <dbReference type="SAM" id="MobiDB-lite"/>
    </source>
</evidence>
<dbReference type="Proteomes" id="UP001500909">
    <property type="component" value="Unassembled WGS sequence"/>
</dbReference>
<feature type="region of interest" description="Disordered" evidence="1">
    <location>
        <begin position="189"/>
        <end position="209"/>
    </location>
</feature>
<evidence type="ECO:0000313" key="4">
    <source>
        <dbReference type="Proteomes" id="UP001500909"/>
    </source>
</evidence>
<accession>A0ABN1ADI5</accession>
<evidence type="ECO:0000313" key="3">
    <source>
        <dbReference type="EMBL" id="GAA0473811.1"/>
    </source>
</evidence>
<dbReference type="EMBL" id="BAAABY010000030">
    <property type="protein sequence ID" value="GAA0473811.1"/>
    <property type="molecule type" value="Genomic_DNA"/>
</dbReference>
<dbReference type="Pfam" id="PF06527">
    <property type="entry name" value="TniQ"/>
    <property type="match status" value="1"/>
</dbReference>
<name>A0ABN1ADI5_9ACTN</name>
<evidence type="ECO:0000259" key="2">
    <source>
        <dbReference type="Pfam" id="PF06527"/>
    </source>
</evidence>
<keyword evidence="4" id="KW-1185">Reference proteome</keyword>